<feature type="transmembrane region" description="Helical" evidence="1">
    <location>
        <begin position="322"/>
        <end position="342"/>
    </location>
</feature>
<keyword evidence="1" id="KW-0812">Transmembrane</keyword>
<dbReference type="Gene3D" id="2.60.40.10">
    <property type="entry name" value="Immunoglobulins"/>
    <property type="match status" value="1"/>
</dbReference>
<proteinExistence type="predicted"/>
<dbReference type="KEGG" id="haby:HLVA_05160"/>
<dbReference type="Pfam" id="PF22904">
    <property type="entry name" value="NOMO1-like_2nd"/>
    <property type="match status" value="1"/>
</dbReference>
<dbReference type="Proteomes" id="UP001321582">
    <property type="component" value="Chromosome"/>
</dbReference>
<keyword evidence="4" id="KW-1185">Reference proteome</keyword>
<organism evidence="3 4">
    <name type="scientific">Haliovirga abyssi</name>
    <dbReference type="NCBI Taxonomy" id="2996794"/>
    <lineage>
        <taxon>Bacteria</taxon>
        <taxon>Fusobacteriati</taxon>
        <taxon>Fusobacteriota</taxon>
        <taxon>Fusobacteriia</taxon>
        <taxon>Fusobacteriales</taxon>
        <taxon>Haliovirgaceae</taxon>
        <taxon>Haliovirga</taxon>
    </lineage>
</organism>
<accession>A0AAU9DJB2</accession>
<feature type="transmembrane region" description="Helical" evidence="1">
    <location>
        <begin position="146"/>
        <end position="170"/>
    </location>
</feature>
<feature type="transmembrane region" description="Helical" evidence="1">
    <location>
        <begin position="379"/>
        <end position="400"/>
    </location>
</feature>
<evidence type="ECO:0000313" key="4">
    <source>
        <dbReference type="Proteomes" id="UP001321582"/>
    </source>
</evidence>
<evidence type="ECO:0000259" key="2">
    <source>
        <dbReference type="Pfam" id="PF22904"/>
    </source>
</evidence>
<feature type="domain" description="NOMO second beta-sandwich" evidence="2">
    <location>
        <begin position="27"/>
        <end position="93"/>
    </location>
</feature>
<sequence length="586" mass="69782">MNNMKKIIIICFYILFSILSFGTENYIHGKVILKNMNDSSEISVKLYSENKTVYKTYTNSRGIFFMKNIPNGDYKLKINYRDIKIEKDIKKIISKQNIGTIFIKPISKDYNIYFFSYFIVFITIILNFFIRYYIKKGVTIPKKNIILISIDFFNFYFILSLSSMIVAFFNEKIAVKINSIESIGTIFIILFMYKFFINYPVERGNKFTKLIFNLALISLFYVCITQLALIFSKVNIIKFEFNDIYNRVYNAAFFLWDIVPLFLILVLLIYMIKNIREYKNKKEAEISKFFIKIGVVIFSLIFFGSALMNRVFNVPFNDFSRFIFPLVDIILFWGILTGAFGFRYQKRYKMFTKIFYEVLNYLIILLFLLYIMNYIKLDLVIIVMLIFILKGALDYIKYFFEKRAYIEHKKLIRKLEVAENILIFKKILEKDLFKILKVNKIKIVTKDEINKKTLENIYNNEKLINLEKSDDDFSLLLKIGDTTNTVGAIYFGDKLNGDFFKRREIDFLEELGEEIEILLNNLLLNNEKNIIEKSRIEKEIKKELLDFKDIIFYIKSYVKLIKKESKNPKIAKYCEIILEKIEKNNS</sequence>
<dbReference type="SUPFAM" id="SSF49478">
    <property type="entry name" value="Cna protein B-type domain"/>
    <property type="match status" value="1"/>
</dbReference>
<keyword evidence="1" id="KW-1133">Transmembrane helix</keyword>
<gene>
    <name evidence="3" type="ORF">HLVA_05160</name>
</gene>
<dbReference type="AlphaFoldDB" id="A0AAU9DJB2"/>
<dbReference type="InterPro" id="IPR013783">
    <property type="entry name" value="Ig-like_fold"/>
</dbReference>
<reference evidence="3 4" key="1">
    <citation type="submission" date="2022-11" db="EMBL/GenBank/DDBJ databases">
        <title>Haliovirga abyssi gen. nov., sp. nov., a mesophilic fermentative bacterium isolated from the Iheya North hydrothermal field and the proposal of Haliovirgaceae fam. nov.</title>
        <authorList>
            <person name="Miyazaki U."/>
            <person name="Tame A."/>
            <person name="Miyazaki J."/>
            <person name="Takai K."/>
            <person name="Sawayama S."/>
            <person name="Kitajima M."/>
            <person name="Okamoto A."/>
            <person name="Nakagawa S."/>
        </authorList>
    </citation>
    <scope>NUCLEOTIDE SEQUENCE [LARGE SCALE GENOMIC DNA]</scope>
    <source>
        <strain evidence="3 4">IC12</strain>
    </source>
</reference>
<feature type="transmembrane region" description="Helical" evidence="1">
    <location>
        <begin position="211"/>
        <end position="231"/>
    </location>
</feature>
<feature type="transmembrane region" description="Helical" evidence="1">
    <location>
        <begin position="251"/>
        <end position="270"/>
    </location>
</feature>
<feature type="transmembrane region" description="Helical" evidence="1">
    <location>
        <begin position="354"/>
        <end position="373"/>
    </location>
</feature>
<evidence type="ECO:0000256" key="1">
    <source>
        <dbReference type="SAM" id="Phobius"/>
    </source>
</evidence>
<dbReference type="InterPro" id="IPR055074">
    <property type="entry name" value="NOMO1-3_2nd"/>
</dbReference>
<protein>
    <recommendedName>
        <fullName evidence="2">NOMO second beta-sandwich domain-containing protein</fullName>
    </recommendedName>
</protein>
<feature type="transmembrane region" description="Helical" evidence="1">
    <location>
        <begin position="290"/>
        <end position="310"/>
    </location>
</feature>
<dbReference type="EMBL" id="AP027059">
    <property type="protein sequence ID" value="BDU49947.1"/>
    <property type="molecule type" value="Genomic_DNA"/>
</dbReference>
<name>A0AAU9DJB2_9FUSO</name>
<keyword evidence="1" id="KW-0472">Membrane</keyword>
<evidence type="ECO:0000313" key="3">
    <source>
        <dbReference type="EMBL" id="BDU49947.1"/>
    </source>
</evidence>
<feature type="transmembrane region" description="Helical" evidence="1">
    <location>
        <begin position="112"/>
        <end position="134"/>
    </location>
</feature>
<feature type="transmembrane region" description="Helical" evidence="1">
    <location>
        <begin position="182"/>
        <end position="199"/>
    </location>
</feature>